<keyword evidence="6" id="KW-0862">Zinc</keyword>
<dbReference type="PANTHER" id="PTHR11409">
    <property type="entry name" value="ADENOSINE DEAMINASE"/>
    <property type="match status" value="1"/>
</dbReference>
<evidence type="ECO:0000256" key="3">
    <source>
        <dbReference type="ARBA" id="ARBA00012784"/>
    </source>
</evidence>
<evidence type="ECO:0000259" key="7">
    <source>
        <dbReference type="Pfam" id="PF00962"/>
    </source>
</evidence>
<reference evidence="8 9" key="1">
    <citation type="journal article" date="2021" name="Sci. Rep.">
        <title>The distribution of antibiotic resistance genes in chicken gut microbiota commensals.</title>
        <authorList>
            <person name="Juricova H."/>
            <person name="Matiasovicova J."/>
            <person name="Kubasova T."/>
            <person name="Cejkova D."/>
            <person name="Rychlik I."/>
        </authorList>
    </citation>
    <scope>NUCLEOTIDE SEQUENCE [LARGE SCALE GENOMIC DNA]</scope>
    <source>
        <strain evidence="8 9">An431b</strain>
    </source>
</reference>
<comment type="similarity">
    <text evidence="2">Belongs to the metallo-dependent hydrolases superfamily. Adenosine and AMP deaminases family.</text>
</comment>
<protein>
    <recommendedName>
        <fullName evidence="3">adenosine deaminase</fullName>
        <ecNumber evidence="3">3.5.4.4</ecNumber>
    </recommendedName>
</protein>
<evidence type="ECO:0000256" key="2">
    <source>
        <dbReference type="ARBA" id="ARBA00006676"/>
    </source>
</evidence>
<name>A0ABS2GC24_9FIRM</name>
<keyword evidence="9" id="KW-1185">Reference proteome</keyword>
<evidence type="ECO:0000256" key="6">
    <source>
        <dbReference type="ARBA" id="ARBA00022833"/>
    </source>
</evidence>
<dbReference type="Gene3D" id="3.20.20.140">
    <property type="entry name" value="Metal-dependent hydrolases"/>
    <property type="match status" value="1"/>
</dbReference>
<evidence type="ECO:0000313" key="8">
    <source>
        <dbReference type="EMBL" id="MBM6878093.1"/>
    </source>
</evidence>
<dbReference type="Pfam" id="PF00962">
    <property type="entry name" value="A_deaminase"/>
    <property type="match status" value="1"/>
</dbReference>
<dbReference type="PANTHER" id="PTHR11409:SF43">
    <property type="entry name" value="ADENOSINE DEAMINASE"/>
    <property type="match status" value="1"/>
</dbReference>
<dbReference type="EC" id="3.5.4.4" evidence="3"/>
<evidence type="ECO:0000256" key="1">
    <source>
        <dbReference type="ARBA" id="ARBA00001947"/>
    </source>
</evidence>
<organism evidence="8 9">
    <name type="scientific">Anaerotignum lactatifermentans</name>
    <dbReference type="NCBI Taxonomy" id="160404"/>
    <lineage>
        <taxon>Bacteria</taxon>
        <taxon>Bacillati</taxon>
        <taxon>Bacillota</taxon>
        <taxon>Clostridia</taxon>
        <taxon>Lachnospirales</taxon>
        <taxon>Anaerotignaceae</taxon>
        <taxon>Anaerotignum</taxon>
    </lineage>
</organism>
<dbReference type="Proteomes" id="UP000729290">
    <property type="component" value="Unassembled WGS sequence"/>
</dbReference>
<accession>A0ABS2GC24</accession>
<sequence length="345" mass="38512">MKRTFPKIELHLHLDGSMLPETAWELAKEQGVVMPAENLEDFRKFIVVTADCRSVNEYLERFELPLRLLQNPAALRRVTKELICLLHSQGVAYGEIRFAPQLHTREGMSQRDAVEAVLKGREEGLALCPGIGVNILLCAMSIGTAEVNKKENLETVELAAQYLGKGVAAVDLAGAEGIVPLKKFSYIFDRAKELGVPFTCHAGDSQGPETVKDALDFGTKRIGHGHRVIEDAALCQRAIQEGVTLEICPTSNIQCQSQPSYEAHPAKRLFDLGMRITINTDNMILSDIDLDKEYDHCVKEMGFTEKDLIRMNLYAAEASFQSLEEKEKLAAKLRACLEEERRQVD</sequence>
<dbReference type="InterPro" id="IPR006330">
    <property type="entry name" value="Ado/ade_deaminase"/>
</dbReference>
<dbReference type="InterPro" id="IPR032466">
    <property type="entry name" value="Metal_Hydrolase"/>
</dbReference>
<dbReference type="NCBIfam" id="TIGR01430">
    <property type="entry name" value="aden_deam"/>
    <property type="match status" value="1"/>
</dbReference>
<dbReference type="GO" id="GO:0016787">
    <property type="term" value="F:hydrolase activity"/>
    <property type="evidence" value="ECO:0007669"/>
    <property type="project" value="UniProtKB-KW"/>
</dbReference>
<dbReference type="EMBL" id="JACSNV010000009">
    <property type="protein sequence ID" value="MBM6878093.1"/>
    <property type="molecule type" value="Genomic_DNA"/>
</dbReference>
<evidence type="ECO:0000256" key="4">
    <source>
        <dbReference type="ARBA" id="ARBA00022723"/>
    </source>
</evidence>
<dbReference type="InterPro" id="IPR001365">
    <property type="entry name" value="A_deaminase_dom"/>
</dbReference>
<comment type="caution">
    <text evidence="8">The sequence shown here is derived from an EMBL/GenBank/DDBJ whole genome shotgun (WGS) entry which is preliminary data.</text>
</comment>
<evidence type="ECO:0000313" key="9">
    <source>
        <dbReference type="Proteomes" id="UP000729290"/>
    </source>
</evidence>
<dbReference type="RefSeq" id="WP_205133698.1">
    <property type="nucleotide sequence ID" value="NZ_JACSNT010000008.1"/>
</dbReference>
<comment type="cofactor">
    <cofactor evidence="1">
        <name>Zn(2+)</name>
        <dbReference type="ChEBI" id="CHEBI:29105"/>
    </cofactor>
</comment>
<feature type="domain" description="Adenosine deaminase" evidence="7">
    <location>
        <begin position="6"/>
        <end position="333"/>
    </location>
</feature>
<keyword evidence="4" id="KW-0479">Metal-binding</keyword>
<dbReference type="SUPFAM" id="SSF51556">
    <property type="entry name" value="Metallo-dependent hydrolases"/>
    <property type="match status" value="1"/>
</dbReference>
<keyword evidence="5 8" id="KW-0378">Hydrolase</keyword>
<evidence type="ECO:0000256" key="5">
    <source>
        <dbReference type="ARBA" id="ARBA00022801"/>
    </source>
</evidence>
<gene>
    <name evidence="8" type="primary">add</name>
    <name evidence="8" type="ORF">H9X83_07950</name>
</gene>
<proteinExistence type="inferred from homology"/>